<evidence type="ECO:0000313" key="4">
    <source>
        <dbReference type="EMBL" id="AEI06700.1"/>
    </source>
</evidence>
<dbReference type="CAZy" id="GT4">
    <property type="family name" value="Glycosyltransferase Family 4"/>
</dbReference>
<dbReference type="KEGG" id="oca:OCAR_6036"/>
<dbReference type="KEGG" id="ocg:OCA5_c19910"/>
<dbReference type="GO" id="GO:0009103">
    <property type="term" value="P:lipopolysaccharide biosynthetic process"/>
    <property type="evidence" value="ECO:0007669"/>
    <property type="project" value="TreeGrafter"/>
</dbReference>
<dbReference type="RefSeq" id="WP_012563181.1">
    <property type="nucleotide sequence ID" value="NC_011386.1"/>
</dbReference>
<keyword evidence="1 4" id="KW-0808">Transferase</keyword>
<dbReference type="SUPFAM" id="SSF53756">
    <property type="entry name" value="UDP-Glycosyltransferase/glycogen phosphorylase"/>
    <property type="match status" value="1"/>
</dbReference>
<dbReference type="STRING" id="504832.OCA5_c19910"/>
<evidence type="ECO:0000259" key="2">
    <source>
        <dbReference type="Pfam" id="PF00534"/>
    </source>
</evidence>
<name>B6JI11_AFIC5</name>
<dbReference type="OrthoDB" id="9807414at2"/>
<dbReference type="InterPro" id="IPR001296">
    <property type="entry name" value="Glyco_trans_1"/>
</dbReference>
<evidence type="ECO:0000259" key="3">
    <source>
        <dbReference type="Pfam" id="PF13439"/>
    </source>
</evidence>
<dbReference type="Gene3D" id="3.40.50.2000">
    <property type="entry name" value="Glycogen Phosphorylase B"/>
    <property type="match status" value="2"/>
</dbReference>
<dbReference type="Pfam" id="PF00534">
    <property type="entry name" value="Glycos_transf_1"/>
    <property type="match status" value="1"/>
</dbReference>
<dbReference type="PATRIC" id="fig|504832.7.peg.2110"/>
<keyword evidence="5" id="KW-1185">Reference proteome</keyword>
<protein>
    <submittedName>
        <fullName evidence="4">Putative glycosyl transferase</fullName>
    </submittedName>
</protein>
<dbReference type="InterPro" id="IPR028098">
    <property type="entry name" value="Glyco_trans_4-like_N"/>
</dbReference>
<reference evidence="4 5" key="1">
    <citation type="journal article" date="2011" name="J. Bacteriol.">
        <title>Complete genome sequences of the chemolithoautotrophic Oligotropha carboxidovorans strains OM4 and OM5.</title>
        <authorList>
            <person name="Volland S."/>
            <person name="Rachinger M."/>
            <person name="Strittmatter A."/>
            <person name="Daniel R."/>
            <person name="Gottschalk G."/>
            <person name="Meyer O."/>
        </authorList>
    </citation>
    <scope>NUCLEOTIDE SEQUENCE [LARGE SCALE GENOMIC DNA]</scope>
    <source>
        <strain evidence="5">ATCC 49405 / DSM 1227 / KCTC 32145 / OM5</strain>
    </source>
</reference>
<dbReference type="PANTHER" id="PTHR46401:SF2">
    <property type="entry name" value="GLYCOSYLTRANSFERASE WBBK-RELATED"/>
    <property type="match status" value="1"/>
</dbReference>
<dbReference type="HOGENOM" id="CLU_009583_38_0_5"/>
<dbReference type="AlphaFoldDB" id="B6JI11"/>
<dbReference type="Proteomes" id="UP000007730">
    <property type="component" value="Chromosome"/>
</dbReference>
<proteinExistence type="predicted"/>
<evidence type="ECO:0000256" key="1">
    <source>
        <dbReference type="ARBA" id="ARBA00022679"/>
    </source>
</evidence>
<dbReference type="GO" id="GO:0016757">
    <property type="term" value="F:glycosyltransferase activity"/>
    <property type="evidence" value="ECO:0007669"/>
    <property type="project" value="InterPro"/>
</dbReference>
<evidence type="ECO:0000313" key="5">
    <source>
        <dbReference type="Proteomes" id="UP000007730"/>
    </source>
</evidence>
<feature type="domain" description="Glycosyl transferase family 1" evidence="2">
    <location>
        <begin position="171"/>
        <end position="331"/>
    </location>
</feature>
<sequence>MAKVLVVNPRAMYFGDRRATSIDLSVRDLIWHSRFRAGTTVIGDPIDHPFEGIAYVARPMGSFDHSLFRLPRLIQAINRIAPDVISVQEHLGTAAFLARRLSAPVVLHLHNPIRQPRSAVERIRRRTAFAELRGLIFVSHDHERAFRDTWPLVTTPRHVVPNGLDLAEWHPAPTREKVVLVVGRAIPEKGILEAANALAATLPRHPGWRAVFILSAAEDQRAYAEHVRRVLAPLGPQAEFLIGAPFATVKAWNERAAIAVISSRLRETFGRTALEAHAGGAAVISSGNGGLREVSGEHALSLPRVGAPEISDAVERLIGNEAERDRLAAEGHARALAQFDIRTTAETHDRILEMLLPQRQSTKTSGLG</sequence>
<gene>
    <name evidence="4" type="ordered locus">OCA5_c19910</name>
</gene>
<feature type="domain" description="Glycosyltransferase subfamily 4-like N-terminal" evidence="3">
    <location>
        <begin position="52"/>
        <end position="167"/>
    </location>
</feature>
<dbReference type="CDD" id="cd03801">
    <property type="entry name" value="GT4_PimA-like"/>
    <property type="match status" value="1"/>
</dbReference>
<dbReference type="eggNOG" id="COG0438">
    <property type="taxonomic scope" value="Bacteria"/>
</dbReference>
<organism evidence="4 5">
    <name type="scientific">Afipia carboxidovorans (strain ATCC 49405 / DSM 1227 / KCTC 32145 / OM5)</name>
    <name type="common">Oligotropha carboxidovorans</name>
    <dbReference type="NCBI Taxonomy" id="504832"/>
    <lineage>
        <taxon>Bacteria</taxon>
        <taxon>Pseudomonadati</taxon>
        <taxon>Pseudomonadota</taxon>
        <taxon>Alphaproteobacteria</taxon>
        <taxon>Hyphomicrobiales</taxon>
        <taxon>Nitrobacteraceae</taxon>
        <taxon>Afipia</taxon>
    </lineage>
</organism>
<dbReference type="PANTHER" id="PTHR46401">
    <property type="entry name" value="GLYCOSYLTRANSFERASE WBBK-RELATED"/>
    <property type="match status" value="1"/>
</dbReference>
<accession>B6JI11</accession>
<dbReference type="Pfam" id="PF13439">
    <property type="entry name" value="Glyco_transf_4"/>
    <property type="match status" value="1"/>
</dbReference>
<dbReference type="EMBL" id="CP002826">
    <property type="protein sequence ID" value="AEI06700.1"/>
    <property type="molecule type" value="Genomic_DNA"/>
</dbReference>